<evidence type="ECO:0000256" key="1">
    <source>
        <dbReference type="ARBA" id="ARBA00001946"/>
    </source>
</evidence>
<dbReference type="SMART" id="SM00267">
    <property type="entry name" value="GGDEF"/>
    <property type="match status" value="1"/>
</dbReference>
<dbReference type="RefSeq" id="WP_236985872.1">
    <property type="nucleotide sequence ID" value="NZ_AP023086.1"/>
</dbReference>
<dbReference type="InterPro" id="IPR052163">
    <property type="entry name" value="DGC-Regulatory_Protein"/>
</dbReference>
<dbReference type="CDD" id="cd00156">
    <property type="entry name" value="REC"/>
    <property type="match status" value="1"/>
</dbReference>
<dbReference type="Gene3D" id="3.40.50.2300">
    <property type="match status" value="1"/>
</dbReference>
<dbReference type="FunFam" id="3.30.70.270:FF:000001">
    <property type="entry name" value="Diguanylate cyclase domain protein"/>
    <property type="match status" value="1"/>
</dbReference>
<dbReference type="NCBIfam" id="TIGR00254">
    <property type="entry name" value="GGDEF"/>
    <property type="match status" value="1"/>
</dbReference>
<gene>
    <name evidence="5" type="ORF">MARGE09_P0569</name>
</gene>
<dbReference type="CDD" id="cd01949">
    <property type="entry name" value="GGDEF"/>
    <property type="match status" value="1"/>
</dbReference>
<evidence type="ECO:0008006" key="7">
    <source>
        <dbReference type="Google" id="ProtNLM"/>
    </source>
</evidence>
<dbReference type="PANTHER" id="PTHR46663">
    <property type="entry name" value="DIGUANYLATE CYCLASE DGCT-RELATED"/>
    <property type="match status" value="1"/>
</dbReference>
<evidence type="ECO:0000313" key="5">
    <source>
        <dbReference type="EMBL" id="BCD96369.1"/>
    </source>
</evidence>
<dbReference type="KEGG" id="marq:MARGE09_P0569"/>
<feature type="domain" description="Response regulatory" evidence="3">
    <location>
        <begin position="7"/>
        <end position="125"/>
    </location>
</feature>
<dbReference type="EMBL" id="AP023086">
    <property type="protein sequence ID" value="BCD96369.1"/>
    <property type="molecule type" value="Genomic_DNA"/>
</dbReference>
<dbReference type="Gene3D" id="3.30.70.270">
    <property type="match status" value="1"/>
</dbReference>
<dbReference type="PROSITE" id="PS50110">
    <property type="entry name" value="RESPONSE_REGULATORY"/>
    <property type="match status" value="1"/>
</dbReference>
<dbReference type="Pfam" id="PF00072">
    <property type="entry name" value="Response_reg"/>
    <property type="match status" value="1"/>
</dbReference>
<dbReference type="Proteomes" id="UP001320119">
    <property type="component" value="Chromosome"/>
</dbReference>
<feature type="domain" description="GGDEF" evidence="4">
    <location>
        <begin position="169"/>
        <end position="301"/>
    </location>
</feature>
<evidence type="ECO:0000313" key="6">
    <source>
        <dbReference type="Proteomes" id="UP001320119"/>
    </source>
</evidence>
<evidence type="ECO:0000259" key="4">
    <source>
        <dbReference type="PROSITE" id="PS50887"/>
    </source>
</evidence>
<keyword evidence="6" id="KW-1185">Reference proteome</keyword>
<name>A0AAN1WEZ8_9GAMM</name>
<dbReference type="GO" id="GO:0000160">
    <property type="term" value="P:phosphorelay signal transduction system"/>
    <property type="evidence" value="ECO:0007669"/>
    <property type="project" value="InterPro"/>
</dbReference>
<dbReference type="AlphaFoldDB" id="A0AAN1WEZ8"/>
<organism evidence="5 6">
    <name type="scientific">Marinagarivorans cellulosilyticus</name>
    <dbReference type="NCBI Taxonomy" id="2721545"/>
    <lineage>
        <taxon>Bacteria</taxon>
        <taxon>Pseudomonadati</taxon>
        <taxon>Pseudomonadota</taxon>
        <taxon>Gammaproteobacteria</taxon>
        <taxon>Cellvibrionales</taxon>
        <taxon>Cellvibrionaceae</taxon>
        <taxon>Marinagarivorans</taxon>
    </lineage>
</organism>
<comment type="cofactor">
    <cofactor evidence="1">
        <name>Mg(2+)</name>
        <dbReference type="ChEBI" id="CHEBI:18420"/>
    </cofactor>
</comment>
<evidence type="ECO:0000259" key="3">
    <source>
        <dbReference type="PROSITE" id="PS50110"/>
    </source>
</evidence>
<keyword evidence="2" id="KW-0597">Phosphoprotein</keyword>
<accession>A0AAN1WEZ8</accession>
<dbReference type="GO" id="GO:0003824">
    <property type="term" value="F:catalytic activity"/>
    <property type="evidence" value="ECO:0007669"/>
    <property type="project" value="UniProtKB-ARBA"/>
</dbReference>
<dbReference type="Pfam" id="PF00990">
    <property type="entry name" value="GGDEF"/>
    <property type="match status" value="1"/>
</dbReference>
<dbReference type="InterPro" id="IPR029787">
    <property type="entry name" value="Nucleotide_cyclase"/>
</dbReference>
<dbReference type="InterPro" id="IPR000160">
    <property type="entry name" value="GGDEF_dom"/>
</dbReference>
<protein>
    <recommendedName>
        <fullName evidence="7">Diguanylate cyclase</fullName>
    </recommendedName>
</protein>
<dbReference type="SMART" id="SM00448">
    <property type="entry name" value="REC"/>
    <property type="match status" value="1"/>
</dbReference>
<dbReference type="InterPro" id="IPR011006">
    <property type="entry name" value="CheY-like_superfamily"/>
</dbReference>
<dbReference type="PROSITE" id="PS50887">
    <property type="entry name" value="GGDEF"/>
    <property type="match status" value="1"/>
</dbReference>
<evidence type="ECO:0000256" key="2">
    <source>
        <dbReference type="PROSITE-ProRule" id="PRU00169"/>
    </source>
</evidence>
<reference evidence="5 6" key="1">
    <citation type="journal article" date="2022" name="IScience">
        <title>An ultrasensitive nanofiber-based assay for enzymatic hydrolysis and deep-sea microbial degradation of cellulose.</title>
        <authorList>
            <person name="Tsudome M."/>
            <person name="Tachioka M."/>
            <person name="Miyazaki M."/>
            <person name="Uchimura K."/>
            <person name="Tsuda M."/>
            <person name="Takaki Y."/>
            <person name="Deguchi S."/>
        </authorList>
    </citation>
    <scope>NUCLEOTIDE SEQUENCE [LARGE SCALE GENOMIC DNA]</scope>
    <source>
        <strain evidence="5 6">GE09</strain>
    </source>
</reference>
<dbReference type="SUPFAM" id="SSF55073">
    <property type="entry name" value="Nucleotide cyclase"/>
    <property type="match status" value="1"/>
</dbReference>
<feature type="modified residue" description="4-aspartylphosphate" evidence="2">
    <location>
        <position position="59"/>
    </location>
</feature>
<dbReference type="InterPro" id="IPR043128">
    <property type="entry name" value="Rev_trsase/Diguanyl_cyclase"/>
</dbReference>
<dbReference type="InterPro" id="IPR001789">
    <property type="entry name" value="Sig_transdc_resp-reg_receiver"/>
</dbReference>
<dbReference type="PANTHER" id="PTHR46663:SF2">
    <property type="entry name" value="GGDEF DOMAIN-CONTAINING PROTEIN"/>
    <property type="match status" value="1"/>
</dbReference>
<dbReference type="SUPFAM" id="SSF52172">
    <property type="entry name" value="CheY-like"/>
    <property type="match status" value="1"/>
</dbReference>
<sequence length="305" mass="33984">MSNSPLKILLVEDNPFDQQISQQMIALSELEVDFVTVCTSAEEGLAELTEQNYNCCLFDISLPNNNGLWLLGEHLKSLANSCTMIALTDHRDPTLVAQLMQKGAHGYIPKNELTPKNLRAKIITAIDFHALQRALHEQANRDSLTTLLNRNAFAKQLDRNLQRLVLSKNEGILLFLDVDNFKCINDQHGHPAGDAILSHFAESLEICCRPQDIIGRLGGDEFVVFMPNTPLSEAQLIMNRLQYQLASTISVDGKKITISTSIGAACFPLHGNNHEELLRYADEALYQAKRSGRAQLAVYTCEPIK</sequence>
<proteinExistence type="predicted"/>